<sequence>MKYLFTLWITGICSLSLSAQQTQKPVLHGRNWMAITGKPLAATAGAMIFQQGGNAVDASCAMLAATCTMWDTLSWGGETQVLIYNPKTRKVIAINAMGIAPTGATVAFFKNKGYDFPPEFGPLAATTPGTPGGLIYMLMNYGTMSLKQVLAPAMEMASGYPIEAQAANTIERQKNLIKEWPYSKKIFLTHSGEKREAPEAGEIFVQKDLLGTLSKIVAAEQQALQQGKTRKQALMAAYDRFYKGDIGQEFVRGCQEQGGLITMQDLEKWKPLEEEPLMVNYKGIDVYKLQQWTQGPVLLQALNILENFDLKAMGYNSTKYIHTLYQAMNLSFADRDFYYGDPYAAPAEPVKGLLSKAYAKERAGLIQFEKNNPDIGPGDPYPYEGKVNPYRALLKSRGFEQDTGKRNFAPKHDMGLNLPDEAYMDRLWRGTTSIEAADKEGWVVSVTPSGGWLPACIAGNTGIGMSQRMQSFVLDSTINPFNVVAPGKRPRVTLSPSLALKDGKPFLSSAVQGGDTQDQNLLQFFLNVAEFGMNVQQAAEAANFNTNQLWLSLGGTRMDDRKPKAGQLLLNNSTGDAVRRELSKMGYTLSFDDRTSGPVNAIYFDWKHGSLWGGSSNHGEDYGIAW</sequence>
<comment type="caution">
    <text evidence="1">The sequence shown here is derived from an EMBL/GenBank/DDBJ whole genome shotgun (WGS) entry which is preliminary data.</text>
</comment>
<keyword evidence="1" id="KW-0808">Transferase</keyword>
<dbReference type="EC" id="2.3.2.2" evidence="1"/>
<name>A0ACC6KRR6_9SPHI</name>
<reference evidence="1" key="1">
    <citation type="submission" date="2023-07" db="EMBL/GenBank/DDBJ databases">
        <title>Sorghum-associated microbial communities from plants grown in Nebraska, USA.</title>
        <authorList>
            <person name="Schachtman D."/>
        </authorList>
    </citation>
    <scope>NUCLEOTIDE SEQUENCE</scope>
    <source>
        <strain evidence="1">2697</strain>
    </source>
</reference>
<dbReference type="EC" id="3.4.19.13" evidence="1"/>
<dbReference type="EMBL" id="JAVDTF010000001">
    <property type="protein sequence ID" value="MDR6781838.1"/>
    <property type="molecule type" value="Genomic_DNA"/>
</dbReference>
<evidence type="ECO:0000313" key="1">
    <source>
        <dbReference type="EMBL" id="MDR6781838.1"/>
    </source>
</evidence>
<dbReference type="Proteomes" id="UP001246858">
    <property type="component" value="Unassembled WGS sequence"/>
</dbReference>
<gene>
    <name evidence="1" type="ORF">J2X78_000390</name>
</gene>
<keyword evidence="2" id="KW-1185">Reference proteome</keyword>
<keyword evidence="1" id="KW-0378">Hydrolase</keyword>
<protein>
    <submittedName>
        <fullName evidence="1">Gamma-glutamyltranspeptidase/glutathione hydrolase</fullName>
        <ecNumber evidence="1">2.3.2.2</ecNumber>
        <ecNumber evidence="1">3.4.19.13</ecNumber>
    </submittedName>
</protein>
<proteinExistence type="predicted"/>
<organism evidence="1 2">
    <name type="scientific">Pedobacter africanus</name>
    <dbReference type="NCBI Taxonomy" id="151894"/>
    <lineage>
        <taxon>Bacteria</taxon>
        <taxon>Pseudomonadati</taxon>
        <taxon>Bacteroidota</taxon>
        <taxon>Sphingobacteriia</taxon>
        <taxon>Sphingobacteriales</taxon>
        <taxon>Sphingobacteriaceae</taxon>
        <taxon>Pedobacter</taxon>
    </lineage>
</organism>
<evidence type="ECO:0000313" key="2">
    <source>
        <dbReference type="Proteomes" id="UP001246858"/>
    </source>
</evidence>
<accession>A0ACC6KRR6</accession>
<keyword evidence="1" id="KW-0012">Acyltransferase</keyword>